<dbReference type="Pfam" id="PF00483">
    <property type="entry name" value="NTP_transferase"/>
    <property type="match status" value="1"/>
</dbReference>
<evidence type="ECO:0000256" key="1">
    <source>
        <dbReference type="ARBA" id="ARBA00022679"/>
    </source>
</evidence>
<dbReference type="PANTHER" id="PTHR43584">
    <property type="entry name" value="NUCLEOTIDYL TRANSFERASE"/>
    <property type="match status" value="1"/>
</dbReference>
<dbReference type="PIRSF" id="PIRSF028162">
    <property type="entry name" value="BcbE_prd"/>
    <property type="match status" value="1"/>
</dbReference>
<dbReference type="EMBL" id="MN740640">
    <property type="protein sequence ID" value="QHU36578.1"/>
    <property type="molecule type" value="Genomic_DNA"/>
</dbReference>
<keyword evidence="2" id="KW-0548">Nucleotidyltransferase</keyword>
<dbReference type="SUPFAM" id="SSF53448">
    <property type="entry name" value="Nucleotide-diphospho-sugar transferases"/>
    <property type="match status" value="1"/>
</dbReference>
<dbReference type="InterPro" id="IPR050065">
    <property type="entry name" value="GlmU-like"/>
</dbReference>
<dbReference type="CDD" id="cd04183">
    <property type="entry name" value="GT2_BcE_like"/>
    <property type="match status" value="1"/>
</dbReference>
<feature type="domain" description="Nucleotidyl transferase" evidence="3">
    <location>
        <begin position="8"/>
        <end position="172"/>
    </location>
</feature>
<name>A0A6C0M2N6_9ZZZZ</name>
<dbReference type="InterPro" id="IPR029044">
    <property type="entry name" value="Nucleotide-diphossugar_trans"/>
</dbReference>
<dbReference type="Gene3D" id="3.90.550.10">
    <property type="entry name" value="Spore Coat Polysaccharide Biosynthesis Protein SpsA, Chain A"/>
    <property type="match status" value="1"/>
</dbReference>
<dbReference type="InterPro" id="IPR005835">
    <property type="entry name" value="NTP_transferase_dom"/>
</dbReference>
<evidence type="ECO:0000259" key="3">
    <source>
        <dbReference type="Pfam" id="PF00483"/>
    </source>
</evidence>
<sequence length="246" mass="27532">MLTIVIPMAGNGSRFAVAGYRDPKPLIPVDGKPMIQWVVENLWVSDARFVFIIRADYPPSCRDFLYQIAPGCTVITVDKVTEGAACTVLLARDLINNDQPLLIANSDQYLDGFDASTFIKLNGADGKISTFDGGRHPKWSYAKVENGLVTEVREKDPFSDHATTGIYLWARGSDFVQSAEQMIAKNIRVNNEFYTVPSYNEAIQAGLKITIEPCKKMWGLGVPEDLQVFLKHLALQDRRLEKETSW</sequence>
<protein>
    <recommendedName>
        <fullName evidence="3">Nucleotidyl transferase domain-containing protein</fullName>
    </recommendedName>
</protein>
<evidence type="ECO:0000313" key="4">
    <source>
        <dbReference type="EMBL" id="QHU36578.1"/>
    </source>
</evidence>
<keyword evidence="1" id="KW-0808">Transferase</keyword>
<proteinExistence type="predicted"/>
<evidence type="ECO:0000256" key="2">
    <source>
        <dbReference type="ARBA" id="ARBA00022695"/>
    </source>
</evidence>
<dbReference type="GO" id="GO:0016779">
    <property type="term" value="F:nucleotidyltransferase activity"/>
    <property type="evidence" value="ECO:0007669"/>
    <property type="project" value="UniProtKB-KW"/>
</dbReference>
<accession>A0A6C0M2N6</accession>
<dbReference type="InterPro" id="IPR016873">
    <property type="entry name" value="Caps_polysacc_synth_BcbE_prd"/>
</dbReference>
<organism evidence="4">
    <name type="scientific">viral metagenome</name>
    <dbReference type="NCBI Taxonomy" id="1070528"/>
    <lineage>
        <taxon>unclassified sequences</taxon>
        <taxon>metagenomes</taxon>
        <taxon>organismal metagenomes</taxon>
    </lineage>
</organism>
<dbReference type="AlphaFoldDB" id="A0A6C0M2N6"/>
<dbReference type="PANTHER" id="PTHR43584:SF8">
    <property type="entry name" value="N-ACETYLMURAMATE ALPHA-1-PHOSPHATE URIDYLYLTRANSFERASE"/>
    <property type="match status" value="1"/>
</dbReference>
<reference evidence="4" key="1">
    <citation type="journal article" date="2020" name="Nature">
        <title>Giant virus diversity and host interactions through global metagenomics.</title>
        <authorList>
            <person name="Schulz F."/>
            <person name="Roux S."/>
            <person name="Paez-Espino D."/>
            <person name="Jungbluth S."/>
            <person name="Walsh D.A."/>
            <person name="Denef V.J."/>
            <person name="McMahon K.D."/>
            <person name="Konstantinidis K.T."/>
            <person name="Eloe-Fadrosh E.A."/>
            <person name="Kyrpides N.C."/>
            <person name="Woyke T."/>
        </authorList>
    </citation>
    <scope>NUCLEOTIDE SEQUENCE</scope>
    <source>
        <strain evidence="4">GVMAG-S-1035231-58</strain>
    </source>
</reference>